<keyword evidence="1" id="KW-0472">Membrane</keyword>
<dbReference type="InterPro" id="IPR011726">
    <property type="entry name" value="KdpF"/>
</dbReference>
<dbReference type="EMBL" id="NWVC01000003">
    <property type="protein sequence ID" value="PCG14675.1"/>
    <property type="molecule type" value="Genomic_DNA"/>
</dbReference>
<accession>A0A2A4I860</accession>
<dbReference type="RefSeq" id="WP_066709581.1">
    <property type="nucleotide sequence ID" value="NZ_JBHIWA010000107.1"/>
</dbReference>
<reference evidence="2 3" key="1">
    <citation type="submission" date="2017-09" db="EMBL/GenBank/DDBJ databases">
        <title>Sphingomonas adhaesiva DSM 7418, whole genome shotgun sequence.</title>
        <authorList>
            <person name="Feng G."/>
            <person name="Zhu H."/>
        </authorList>
    </citation>
    <scope>NUCLEOTIDE SEQUENCE [LARGE SCALE GENOMIC DNA]</scope>
    <source>
        <strain evidence="2 3">DSM 7418</strain>
    </source>
</reference>
<keyword evidence="1" id="KW-0812">Transmembrane</keyword>
<dbReference type="AlphaFoldDB" id="A0A2A4I860"/>
<evidence type="ECO:0000313" key="3">
    <source>
        <dbReference type="Proteomes" id="UP000218323"/>
    </source>
</evidence>
<keyword evidence="1" id="KW-1133">Transmembrane helix</keyword>
<sequence length="29" mass="3286">MTIDLWLAAITALGLLLYLVAVLIRPERF</sequence>
<dbReference type="Pfam" id="PF09604">
    <property type="entry name" value="Potass_KdpF"/>
    <property type="match status" value="1"/>
</dbReference>
<organism evidence="2 3">
    <name type="scientific">Sphingomonas adhaesiva</name>
    <dbReference type="NCBI Taxonomy" id="28212"/>
    <lineage>
        <taxon>Bacteria</taxon>
        <taxon>Pseudomonadati</taxon>
        <taxon>Pseudomonadota</taxon>
        <taxon>Alphaproteobacteria</taxon>
        <taxon>Sphingomonadales</taxon>
        <taxon>Sphingomonadaceae</taxon>
        <taxon>Sphingomonas</taxon>
    </lineage>
</organism>
<comment type="caution">
    <text evidence="2">The sequence shown here is derived from an EMBL/GenBank/DDBJ whole genome shotgun (WGS) entry which is preliminary data.</text>
</comment>
<name>A0A2A4I860_9SPHN</name>
<protein>
    <submittedName>
        <fullName evidence="2">K(+)-transporting ATPase subunit F</fullName>
    </submittedName>
</protein>
<dbReference type="GO" id="GO:0008556">
    <property type="term" value="F:P-type potassium transmembrane transporter activity"/>
    <property type="evidence" value="ECO:0007669"/>
    <property type="project" value="InterPro"/>
</dbReference>
<evidence type="ECO:0000256" key="1">
    <source>
        <dbReference type="SAM" id="Phobius"/>
    </source>
</evidence>
<gene>
    <name evidence="2" type="primary">kdpF</name>
    <name evidence="2" type="ORF">COA07_09255</name>
</gene>
<proteinExistence type="predicted"/>
<dbReference type="Proteomes" id="UP000218323">
    <property type="component" value="Unassembled WGS sequence"/>
</dbReference>
<keyword evidence="3" id="KW-1185">Reference proteome</keyword>
<evidence type="ECO:0000313" key="2">
    <source>
        <dbReference type="EMBL" id="PCG14675.1"/>
    </source>
</evidence>
<dbReference type="NCBIfam" id="TIGR02115">
    <property type="entry name" value="potass_kdpF"/>
    <property type="match status" value="1"/>
</dbReference>
<feature type="transmembrane region" description="Helical" evidence="1">
    <location>
        <begin position="6"/>
        <end position="24"/>
    </location>
</feature>
<dbReference type="GO" id="GO:0005886">
    <property type="term" value="C:plasma membrane"/>
    <property type="evidence" value="ECO:0007669"/>
    <property type="project" value="InterPro"/>
</dbReference>